<proteinExistence type="predicted"/>
<dbReference type="OrthoDB" id="5019599at2"/>
<sequence length="119" mass="12618">MPREIVILSPTPPDVGALLRAGMAVDEMLRVRTLSNGAVNELCQGDGTGDTAVLSVYQPIDVANADEIARLLPDAPQLPRPLWWIEALAPWDERGTTGVALAYELAAQLGGACLVQDGQ</sequence>
<dbReference type="EMBL" id="UETB01000001">
    <property type="protein sequence ID" value="SSA36579.1"/>
    <property type="molecule type" value="Genomic_DNA"/>
</dbReference>
<gene>
    <name evidence="1" type="ORF">SAMN05216184_101243</name>
</gene>
<accession>A0A2Y9A258</accession>
<evidence type="ECO:0000313" key="2">
    <source>
        <dbReference type="Proteomes" id="UP000250222"/>
    </source>
</evidence>
<name>A0A2Y9A258_9MICO</name>
<dbReference type="Proteomes" id="UP000250222">
    <property type="component" value="Unassembled WGS sequence"/>
</dbReference>
<keyword evidence="2" id="KW-1185">Reference proteome</keyword>
<dbReference type="AlphaFoldDB" id="A0A2Y9A258"/>
<protein>
    <submittedName>
        <fullName evidence="1">Uncharacterized protein</fullName>
    </submittedName>
</protein>
<evidence type="ECO:0000313" key="1">
    <source>
        <dbReference type="EMBL" id="SSA36579.1"/>
    </source>
</evidence>
<reference evidence="1 2" key="1">
    <citation type="submission" date="2016-10" db="EMBL/GenBank/DDBJ databases">
        <authorList>
            <person name="Cai Z."/>
        </authorList>
    </citation>
    <scope>NUCLEOTIDE SEQUENCE [LARGE SCALE GENOMIC DNA]</scope>
    <source>
        <strain evidence="1 2">CGMCC 1.10826</strain>
    </source>
</reference>
<dbReference type="RefSeq" id="WP_110850762.1">
    <property type="nucleotide sequence ID" value="NZ_QKLZ01000001.1"/>
</dbReference>
<organism evidence="1 2">
    <name type="scientific">Georgenia satyanarayanai</name>
    <dbReference type="NCBI Taxonomy" id="860221"/>
    <lineage>
        <taxon>Bacteria</taxon>
        <taxon>Bacillati</taxon>
        <taxon>Actinomycetota</taxon>
        <taxon>Actinomycetes</taxon>
        <taxon>Micrococcales</taxon>
        <taxon>Bogoriellaceae</taxon>
        <taxon>Georgenia</taxon>
    </lineage>
</organism>